<dbReference type="AlphaFoldDB" id="A0A1M7F357"/>
<gene>
    <name evidence="2" type="ORF">SAMN05444159_7366</name>
</gene>
<feature type="signal peptide" evidence="1">
    <location>
        <begin position="1"/>
        <end position="25"/>
    </location>
</feature>
<dbReference type="OrthoDB" id="1438074at2"/>
<evidence type="ECO:0008006" key="4">
    <source>
        <dbReference type="Google" id="ProtNLM"/>
    </source>
</evidence>
<protein>
    <recommendedName>
        <fullName evidence="4">Lipoprotein</fullName>
    </recommendedName>
</protein>
<dbReference type="Proteomes" id="UP000189935">
    <property type="component" value="Chromosome I"/>
</dbReference>
<evidence type="ECO:0000313" key="3">
    <source>
        <dbReference type="Proteomes" id="UP000189935"/>
    </source>
</evidence>
<evidence type="ECO:0000313" key="2">
    <source>
        <dbReference type="EMBL" id="SHL98420.1"/>
    </source>
</evidence>
<feature type="chain" id="PRO_5012002955" description="Lipoprotein" evidence="1">
    <location>
        <begin position="26"/>
        <end position="314"/>
    </location>
</feature>
<dbReference type="RefSeq" id="WP_079544363.1">
    <property type="nucleotide sequence ID" value="NZ_LT670844.1"/>
</dbReference>
<reference evidence="2 3" key="1">
    <citation type="submission" date="2016-11" db="EMBL/GenBank/DDBJ databases">
        <authorList>
            <person name="Jaros S."/>
            <person name="Januszkiewicz K."/>
            <person name="Wedrychowicz H."/>
        </authorList>
    </citation>
    <scope>NUCLEOTIDE SEQUENCE [LARGE SCALE GENOMIC DNA]</scope>
    <source>
        <strain evidence="2 3">GAS499</strain>
    </source>
</reference>
<name>A0A1M7F357_9BRAD</name>
<dbReference type="EMBL" id="LT670844">
    <property type="protein sequence ID" value="SHL98420.1"/>
    <property type="molecule type" value="Genomic_DNA"/>
</dbReference>
<accession>A0A1M7F357</accession>
<keyword evidence="1" id="KW-0732">Signal</keyword>
<evidence type="ECO:0000256" key="1">
    <source>
        <dbReference type="SAM" id="SignalP"/>
    </source>
</evidence>
<organism evidence="2 3">
    <name type="scientific">Bradyrhizobium lablabi</name>
    <dbReference type="NCBI Taxonomy" id="722472"/>
    <lineage>
        <taxon>Bacteria</taxon>
        <taxon>Pseudomonadati</taxon>
        <taxon>Pseudomonadota</taxon>
        <taxon>Alphaproteobacteria</taxon>
        <taxon>Hyphomicrobiales</taxon>
        <taxon>Nitrobacteraceae</taxon>
        <taxon>Bradyrhizobium</taxon>
    </lineage>
</organism>
<proteinExistence type="predicted"/>
<sequence>MHKTLPIIFGLLATVCCSMLSKAAAAPLTPSLEDRYIAARDKAIQKFSKEYDAGKFDDTAQKAEDAARTDLQAQLSEILGEAARPGFGPATLNLETLYKGDEGFGMLDSLRFDANVGKTGEKAGENGADGKYVEPKARIVVTTQTLLVRWLRAHKDWWGKDSKNVPQQIGAALKDESFYTQAIAAAGGSAVVNFNSLPITKPASATFAYATLAGRTQDTIPDAADEVFVAALANGKVYIAYGSIEPNMQIPACIAMRAEYNKRAEAGDAKKSGDLRQQGENAYSRCFSRRATQQPSFAEATKQAQALLAAAMGR</sequence>